<reference evidence="16 17" key="1">
    <citation type="submission" date="2020-04" db="EMBL/GenBank/DDBJ databases">
        <title>MicrobeNet Type strains.</title>
        <authorList>
            <person name="Nicholson A.C."/>
        </authorList>
    </citation>
    <scope>NUCLEOTIDE SEQUENCE [LARGE SCALE GENOMIC DNA]</scope>
    <source>
        <strain evidence="16 17">DSM 45078</strain>
    </source>
</reference>
<feature type="binding site" evidence="14">
    <location>
        <position position="328"/>
    </location>
    <ligand>
        <name>NADP(+)</name>
        <dbReference type="ChEBI" id="CHEBI:58349"/>
    </ligand>
</feature>
<keyword evidence="3" id="KW-0329">Glyoxylate bypass</keyword>
<comment type="catalytic activity">
    <reaction evidence="10">
        <text>D-threo-isocitrate + NADP(+) = 2-oxoglutarate + CO2 + NADPH</text>
        <dbReference type="Rhea" id="RHEA:19629"/>
        <dbReference type="ChEBI" id="CHEBI:15562"/>
        <dbReference type="ChEBI" id="CHEBI:16526"/>
        <dbReference type="ChEBI" id="CHEBI:16810"/>
        <dbReference type="ChEBI" id="CHEBI:57783"/>
        <dbReference type="ChEBI" id="CHEBI:58349"/>
        <dbReference type="EC" id="1.1.1.42"/>
    </reaction>
</comment>
<feature type="binding site" evidence="14">
    <location>
        <begin position="75"/>
        <end position="77"/>
    </location>
    <ligand>
        <name>NADP(+)</name>
        <dbReference type="ChEBI" id="CHEBI:58349"/>
    </ligand>
</feature>
<feature type="site" description="Critical for catalysis" evidence="11">
    <location>
        <position position="139"/>
    </location>
</feature>
<dbReference type="Pfam" id="PF00180">
    <property type="entry name" value="Iso_dh"/>
    <property type="match status" value="1"/>
</dbReference>
<feature type="binding site" evidence="12">
    <location>
        <position position="109"/>
    </location>
    <ligand>
        <name>D-threo-isocitrate</name>
        <dbReference type="ChEBI" id="CHEBI:15562"/>
    </ligand>
</feature>
<evidence type="ECO:0000313" key="16">
    <source>
        <dbReference type="EMBL" id="NKY37070.1"/>
    </source>
</evidence>
<dbReference type="EC" id="1.1.1.42" evidence="10"/>
<evidence type="ECO:0000256" key="6">
    <source>
        <dbReference type="ARBA" id="ARBA00022842"/>
    </source>
</evidence>
<dbReference type="SMART" id="SM01329">
    <property type="entry name" value="Iso_dh"/>
    <property type="match status" value="1"/>
</dbReference>
<keyword evidence="9 10" id="KW-0464">Manganese</keyword>
<dbReference type="PIRSF" id="PIRSF000108">
    <property type="entry name" value="IDH_NADP"/>
    <property type="match status" value="1"/>
</dbReference>
<evidence type="ECO:0000256" key="12">
    <source>
        <dbReference type="PIRSR" id="PIRSR000108-2"/>
    </source>
</evidence>
<comment type="cofactor">
    <cofactor evidence="10 13">
        <name>Mg(2+)</name>
        <dbReference type="ChEBI" id="CHEBI:18420"/>
    </cofactor>
    <cofactor evidence="10 13">
        <name>Mn(2+)</name>
        <dbReference type="ChEBI" id="CHEBI:29035"/>
    </cofactor>
    <text evidence="10 13">Binds 1 Mg(2+) or Mn(2+) ion per subunit.</text>
</comment>
<evidence type="ECO:0000256" key="3">
    <source>
        <dbReference type="ARBA" id="ARBA00022435"/>
    </source>
</evidence>
<dbReference type="SUPFAM" id="SSF53659">
    <property type="entry name" value="Isocitrate/Isopropylmalate dehydrogenase-like"/>
    <property type="match status" value="1"/>
</dbReference>
<keyword evidence="8 10" id="KW-0560">Oxidoreductase</keyword>
<evidence type="ECO:0000256" key="10">
    <source>
        <dbReference type="PIRNR" id="PIRNR000108"/>
    </source>
</evidence>
<feature type="binding site" evidence="12">
    <location>
        <position position="132"/>
    </location>
    <ligand>
        <name>D-threo-isocitrate</name>
        <dbReference type="ChEBI" id="CHEBI:15562"/>
    </ligand>
</feature>
<feature type="binding site" evidence="14">
    <location>
        <position position="260"/>
    </location>
    <ligand>
        <name>NADP(+)</name>
        <dbReference type="ChEBI" id="CHEBI:58349"/>
    </ligand>
</feature>
<feature type="binding site" evidence="14">
    <location>
        <position position="82"/>
    </location>
    <ligand>
        <name>NADP(+)</name>
        <dbReference type="ChEBI" id="CHEBI:58349"/>
    </ligand>
</feature>
<dbReference type="GO" id="GO:0004450">
    <property type="term" value="F:isocitrate dehydrogenase (NADP+) activity"/>
    <property type="evidence" value="ECO:0007669"/>
    <property type="project" value="UniProtKB-UniRule"/>
</dbReference>
<name>A0A846XQP5_9NOCA</name>
<evidence type="ECO:0000256" key="13">
    <source>
        <dbReference type="PIRSR" id="PIRSR000108-3"/>
    </source>
</evidence>
<keyword evidence="17" id="KW-1185">Reference proteome</keyword>
<dbReference type="GO" id="GO:0051287">
    <property type="term" value="F:NAD binding"/>
    <property type="evidence" value="ECO:0007669"/>
    <property type="project" value="InterPro"/>
</dbReference>
<evidence type="ECO:0000256" key="14">
    <source>
        <dbReference type="PIRSR" id="PIRSR000108-4"/>
    </source>
</evidence>
<keyword evidence="7 10" id="KW-0521">NADP</keyword>
<dbReference type="GO" id="GO:0000287">
    <property type="term" value="F:magnesium ion binding"/>
    <property type="evidence" value="ECO:0007669"/>
    <property type="project" value="InterPro"/>
</dbReference>
<feature type="domain" description="Isopropylmalate dehydrogenase-like" evidence="15">
    <location>
        <begin position="9"/>
        <end position="396"/>
    </location>
</feature>
<sequence length="405" mass="45027">MSKIKVEGTVVELDGDEMTRIIWQFIKDKLIHPYLDLNLEYYDLGIEYRDKTDDQVTVDAANAIKAHGVGVKCATITPDEARVEEFGLKKMWRSPNGTIRNILGGTIFRAPIIISNVPRLVPGWTKPIIIGRHAFGDQYRATDFKAFQAGTVTLTFTPEDGSEPIVHEVVKMPEDGGVIMGMYNFKKSIEDFARASFNYGLQQNYPVYMSTKNTILKAYDGMFKDTFQEVFDAEFKTQFDAAGLTYEHRLIDDMVASSMKWEGGYVWACKNYDGDVQSDTVAQGFGSLGLMTSVLLTPDGQTCEAEAAHGTVTRHYRQHQQGKPTSTNPIASIFAWTRGLEHRGKLDNTPEVIGFAQTLEDVVIKTVEGGQMTKDLAALVGGDQGYLTTEEFLAALDANLARALR</sequence>
<dbReference type="Proteomes" id="UP000565715">
    <property type="component" value="Unassembled WGS sequence"/>
</dbReference>
<keyword evidence="5 10" id="KW-0479">Metal-binding</keyword>
<feature type="site" description="Critical for catalysis" evidence="11">
    <location>
        <position position="212"/>
    </location>
</feature>
<dbReference type="GO" id="GO:0006097">
    <property type="term" value="P:glyoxylate cycle"/>
    <property type="evidence" value="ECO:0007669"/>
    <property type="project" value="UniProtKB-KW"/>
</dbReference>
<evidence type="ECO:0000256" key="2">
    <source>
        <dbReference type="ARBA" id="ARBA00007769"/>
    </source>
</evidence>
<evidence type="ECO:0000256" key="8">
    <source>
        <dbReference type="ARBA" id="ARBA00023002"/>
    </source>
</evidence>
<accession>A0A846XQP5</accession>
<dbReference type="GO" id="GO:0006099">
    <property type="term" value="P:tricarboxylic acid cycle"/>
    <property type="evidence" value="ECO:0007669"/>
    <property type="project" value="UniProtKB-KW"/>
</dbReference>
<comment type="caution">
    <text evidence="16">The sequence shown here is derived from an EMBL/GenBank/DDBJ whole genome shotgun (WGS) entry which is preliminary data.</text>
</comment>
<dbReference type="PROSITE" id="PS00470">
    <property type="entry name" value="IDH_IMDH"/>
    <property type="match status" value="1"/>
</dbReference>
<dbReference type="EMBL" id="JAAXOO010000008">
    <property type="protein sequence ID" value="NKY37070.1"/>
    <property type="molecule type" value="Genomic_DNA"/>
</dbReference>
<dbReference type="PANTHER" id="PTHR11822">
    <property type="entry name" value="NADP-SPECIFIC ISOCITRATE DEHYDROGENASE"/>
    <property type="match status" value="1"/>
</dbReference>
<feature type="binding site" evidence="12">
    <location>
        <position position="77"/>
    </location>
    <ligand>
        <name>D-threo-isocitrate</name>
        <dbReference type="ChEBI" id="CHEBI:15562"/>
    </ligand>
</feature>
<protein>
    <recommendedName>
        <fullName evidence="10">Isocitrate dehydrogenase [NADP]</fullName>
        <ecNumber evidence="10">1.1.1.42</ecNumber>
    </recommendedName>
</protein>
<keyword evidence="4 10" id="KW-0816">Tricarboxylic acid cycle</keyword>
<dbReference type="GO" id="GO:0006102">
    <property type="term" value="P:isocitrate metabolic process"/>
    <property type="evidence" value="ECO:0007669"/>
    <property type="project" value="UniProtKB-UniRule"/>
</dbReference>
<evidence type="ECO:0000259" key="15">
    <source>
        <dbReference type="SMART" id="SM01329"/>
    </source>
</evidence>
<feature type="binding site" evidence="13">
    <location>
        <position position="252"/>
    </location>
    <ligand>
        <name>Mn(2+)</name>
        <dbReference type="ChEBI" id="CHEBI:29035"/>
    </ligand>
</feature>
<proteinExistence type="inferred from homology"/>
<evidence type="ECO:0000256" key="5">
    <source>
        <dbReference type="ARBA" id="ARBA00022723"/>
    </source>
</evidence>
<feature type="binding site" evidence="12">
    <location>
        <begin position="94"/>
        <end position="100"/>
    </location>
    <ligand>
        <name>D-threo-isocitrate</name>
        <dbReference type="ChEBI" id="CHEBI:15562"/>
    </ligand>
</feature>
<evidence type="ECO:0000256" key="7">
    <source>
        <dbReference type="ARBA" id="ARBA00022857"/>
    </source>
</evidence>
<feature type="binding site" evidence="13">
    <location>
        <position position="275"/>
    </location>
    <ligand>
        <name>Mn(2+)</name>
        <dbReference type="ChEBI" id="CHEBI:29035"/>
    </ligand>
</feature>
<keyword evidence="6 10" id="KW-0460">Magnesium</keyword>
<feature type="binding site" evidence="14">
    <location>
        <begin position="310"/>
        <end position="315"/>
    </location>
    <ligand>
        <name>NADP(+)</name>
        <dbReference type="ChEBI" id="CHEBI:58349"/>
    </ligand>
</feature>
<evidence type="ECO:0000313" key="17">
    <source>
        <dbReference type="Proteomes" id="UP000565715"/>
    </source>
</evidence>
<dbReference type="InterPro" id="IPR024084">
    <property type="entry name" value="IsoPropMal-DH-like_dom"/>
</dbReference>
<dbReference type="NCBIfam" id="NF006156">
    <property type="entry name" value="PRK08299.1"/>
    <property type="match status" value="1"/>
</dbReference>
<dbReference type="Gene3D" id="3.40.718.10">
    <property type="entry name" value="Isopropylmalate Dehydrogenase"/>
    <property type="match status" value="1"/>
</dbReference>
<evidence type="ECO:0000256" key="4">
    <source>
        <dbReference type="ARBA" id="ARBA00022532"/>
    </source>
</evidence>
<dbReference type="RefSeq" id="WP_068041244.1">
    <property type="nucleotide sequence ID" value="NZ_JAAXOO010000008.1"/>
</dbReference>
<dbReference type="InterPro" id="IPR019818">
    <property type="entry name" value="IsoCit/isopropylmalate_DH_CS"/>
</dbReference>
<dbReference type="InterPro" id="IPR004790">
    <property type="entry name" value="Isocitrate_DH_NADP"/>
</dbReference>
<dbReference type="NCBIfam" id="TIGR00127">
    <property type="entry name" value="nadp_idh_euk"/>
    <property type="match status" value="1"/>
</dbReference>
<evidence type="ECO:0000256" key="11">
    <source>
        <dbReference type="PIRSR" id="PIRSR000108-1"/>
    </source>
</evidence>
<organism evidence="16 17">
    <name type="scientific">Nocardia speluncae</name>
    <dbReference type="NCBI Taxonomy" id="419477"/>
    <lineage>
        <taxon>Bacteria</taxon>
        <taxon>Bacillati</taxon>
        <taxon>Actinomycetota</taxon>
        <taxon>Actinomycetes</taxon>
        <taxon>Mycobacteriales</taxon>
        <taxon>Nocardiaceae</taxon>
        <taxon>Nocardia</taxon>
    </lineage>
</organism>
<dbReference type="FunFam" id="3.40.718.10:FF:000002">
    <property type="entry name" value="Isocitrate dehydrogenase [NADP]"/>
    <property type="match status" value="1"/>
</dbReference>
<comment type="similarity">
    <text evidence="2 10">Belongs to the isocitrate and isopropylmalate dehydrogenases family.</text>
</comment>
<evidence type="ECO:0000256" key="1">
    <source>
        <dbReference type="ARBA" id="ARBA00001936"/>
    </source>
</evidence>
<dbReference type="PANTHER" id="PTHR11822:SF21">
    <property type="entry name" value="ISOCITRATE DEHYDROGENASE [NADP], MITOCHONDRIAL"/>
    <property type="match status" value="1"/>
</dbReference>
<dbReference type="AlphaFoldDB" id="A0A846XQP5"/>
<evidence type="ECO:0000256" key="9">
    <source>
        <dbReference type="ARBA" id="ARBA00023211"/>
    </source>
</evidence>
<gene>
    <name evidence="16" type="ORF">HGA13_28960</name>
</gene>
<comment type="cofactor">
    <cofactor evidence="1">
        <name>Mn(2+)</name>
        <dbReference type="ChEBI" id="CHEBI:29035"/>
    </cofactor>
</comment>